<dbReference type="Proteomes" id="UP001626550">
    <property type="component" value="Unassembled WGS sequence"/>
</dbReference>
<dbReference type="Gene3D" id="2.40.110.10">
    <property type="entry name" value="Butyryl-CoA Dehydrogenase, subunit A, domain 2"/>
    <property type="match status" value="1"/>
</dbReference>
<comment type="caution">
    <text evidence="10">The sequence shown here is derived from an EMBL/GenBank/DDBJ whole genome shotgun (WGS) entry which is preliminary data.</text>
</comment>
<dbReference type="Pfam" id="PF02770">
    <property type="entry name" value="Acyl-CoA_dh_M"/>
    <property type="match status" value="1"/>
</dbReference>
<feature type="domain" description="Acyl-CoA dehydrogenase/oxidase C-terminal" evidence="8">
    <location>
        <begin position="118"/>
        <end position="279"/>
    </location>
</feature>
<evidence type="ECO:0000256" key="5">
    <source>
        <dbReference type="ARBA" id="ARBA00023002"/>
    </source>
</evidence>
<dbReference type="InterPro" id="IPR046373">
    <property type="entry name" value="Acyl-CoA_Oxase/DH_mid-dom_sf"/>
</dbReference>
<dbReference type="InterPro" id="IPR009100">
    <property type="entry name" value="AcylCoA_DH/oxidase_NM_dom_sf"/>
</dbReference>
<dbReference type="FunFam" id="2.40.110.10:FF:000004">
    <property type="entry name" value="Isovaleryl-CoA dehydrogenase, mitochondrial"/>
    <property type="match status" value="1"/>
</dbReference>
<feature type="domain" description="Acyl-CoA oxidase/dehydrogenase middle" evidence="9">
    <location>
        <begin position="9"/>
        <end position="106"/>
    </location>
</feature>
<accession>A0ABD2PJL4</accession>
<keyword evidence="11" id="KW-1185">Reference proteome</keyword>
<proteinExistence type="inferred from homology"/>
<evidence type="ECO:0000256" key="2">
    <source>
        <dbReference type="ARBA" id="ARBA00009347"/>
    </source>
</evidence>
<keyword evidence="3 7" id="KW-0285">Flavoprotein</keyword>
<dbReference type="GO" id="GO:0016627">
    <property type="term" value="F:oxidoreductase activity, acting on the CH-CH group of donors"/>
    <property type="evidence" value="ECO:0007669"/>
    <property type="project" value="UniProtKB-ARBA"/>
</dbReference>
<dbReference type="FunFam" id="1.20.140.10:FF:000001">
    <property type="entry name" value="Acyl-CoA dehydrogenase"/>
    <property type="match status" value="1"/>
</dbReference>
<dbReference type="SUPFAM" id="SSF56645">
    <property type="entry name" value="Acyl-CoA dehydrogenase NM domain-like"/>
    <property type="match status" value="1"/>
</dbReference>
<evidence type="ECO:0000313" key="11">
    <source>
        <dbReference type="Proteomes" id="UP001626550"/>
    </source>
</evidence>
<feature type="non-terminal residue" evidence="10">
    <location>
        <position position="1"/>
    </location>
</feature>
<dbReference type="PANTHER" id="PTHR43884">
    <property type="entry name" value="ACYL-COA DEHYDROGENASE"/>
    <property type="match status" value="1"/>
</dbReference>
<dbReference type="InterPro" id="IPR036250">
    <property type="entry name" value="AcylCo_DH-like_C"/>
</dbReference>
<evidence type="ECO:0000259" key="9">
    <source>
        <dbReference type="Pfam" id="PF02770"/>
    </source>
</evidence>
<dbReference type="InterPro" id="IPR006091">
    <property type="entry name" value="Acyl-CoA_Oxase/DH_mid-dom"/>
</dbReference>
<evidence type="ECO:0008006" key="12">
    <source>
        <dbReference type="Google" id="ProtNLM"/>
    </source>
</evidence>
<dbReference type="Pfam" id="PF00441">
    <property type="entry name" value="Acyl-CoA_dh_1"/>
    <property type="match status" value="1"/>
</dbReference>
<evidence type="ECO:0000256" key="3">
    <source>
        <dbReference type="ARBA" id="ARBA00022630"/>
    </source>
</evidence>
<dbReference type="InterPro" id="IPR006089">
    <property type="entry name" value="Acyl-CoA_DH_CS"/>
</dbReference>
<gene>
    <name evidence="10" type="ORF">Ciccas_013848</name>
</gene>
<comment type="catalytic activity">
    <reaction evidence="6">
        <text>(2S)-2-methylbutanoyl-CoA + oxidized [electron-transfer flavoprotein] + H(+) = (2E)-2-methylbut-2-enoyl-CoA + reduced [electron-transfer flavoprotein]</text>
        <dbReference type="Rhea" id="RHEA:48256"/>
        <dbReference type="Rhea" id="RHEA-COMP:10685"/>
        <dbReference type="Rhea" id="RHEA-COMP:10686"/>
        <dbReference type="ChEBI" id="CHEBI:15378"/>
        <dbReference type="ChEBI" id="CHEBI:57337"/>
        <dbReference type="ChEBI" id="CHEBI:57692"/>
        <dbReference type="ChEBI" id="CHEBI:58307"/>
        <dbReference type="ChEBI" id="CHEBI:88166"/>
    </reaction>
    <physiologicalReaction direction="left-to-right" evidence="6">
        <dbReference type="Rhea" id="RHEA:48257"/>
    </physiologicalReaction>
</comment>
<evidence type="ECO:0000256" key="4">
    <source>
        <dbReference type="ARBA" id="ARBA00022827"/>
    </source>
</evidence>
<dbReference type="SUPFAM" id="SSF47203">
    <property type="entry name" value="Acyl-CoA dehydrogenase C-terminal domain-like"/>
    <property type="match status" value="1"/>
</dbReference>
<evidence type="ECO:0000313" key="10">
    <source>
        <dbReference type="EMBL" id="KAL3307634.1"/>
    </source>
</evidence>
<dbReference type="PROSITE" id="PS00072">
    <property type="entry name" value="ACYL_COA_DH_1"/>
    <property type="match status" value="1"/>
</dbReference>
<keyword evidence="5 7" id="KW-0560">Oxidoreductase</keyword>
<dbReference type="PANTHER" id="PTHR43884:SF12">
    <property type="entry name" value="ISOVALERYL-COA DEHYDROGENASE, MITOCHONDRIAL-RELATED"/>
    <property type="match status" value="1"/>
</dbReference>
<comment type="cofactor">
    <cofactor evidence="1 7">
        <name>FAD</name>
        <dbReference type="ChEBI" id="CHEBI:57692"/>
    </cofactor>
</comment>
<dbReference type="PROSITE" id="PS00073">
    <property type="entry name" value="ACYL_COA_DH_2"/>
    <property type="match status" value="1"/>
</dbReference>
<organism evidence="10 11">
    <name type="scientific">Cichlidogyrus casuarinus</name>
    <dbReference type="NCBI Taxonomy" id="1844966"/>
    <lineage>
        <taxon>Eukaryota</taxon>
        <taxon>Metazoa</taxon>
        <taxon>Spiralia</taxon>
        <taxon>Lophotrochozoa</taxon>
        <taxon>Platyhelminthes</taxon>
        <taxon>Monogenea</taxon>
        <taxon>Monopisthocotylea</taxon>
        <taxon>Dactylogyridea</taxon>
        <taxon>Ancyrocephalidae</taxon>
        <taxon>Cichlidogyrus</taxon>
    </lineage>
</organism>
<dbReference type="InterPro" id="IPR009075">
    <property type="entry name" value="AcylCo_DH/oxidase_C"/>
</dbReference>
<dbReference type="Gene3D" id="1.20.140.10">
    <property type="entry name" value="Butyryl-CoA Dehydrogenase, subunit A, domain 3"/>
    <property type="match status" value="1"/>
</dbReference>
<name>A0ABD2PJL4_9PLAT</name>
<evidence type="ECO:0000256" key="6">
    <source>
        <dbReference type="ARBA" id="ARBA00049552"/>
    </source>
</evidence>
<evidence type="ECO:0000256" key="7">
    <source>
        <dbReference type="RuleBase" id="RU362125"/>
    </source>
</evidence>
<dbReference type="AlphaFoldDB" id="A0ABD2PJL4"/>
<evidence type="ECO:0000256" key="1">
    <source>
        <dbReference type="ARBA" id="ARBA00001974"/>
    </source>
</evidence>
<protein>
    <recommendedName>
        <fullName evidence="12">Isovaleryl-CoA dehydrogenase</fullName>
    </recommendedName>
</protein>
<dbReference type="EMBL" id="JBJKFK010006862">
    <property type="protein sequence ID" value="KAL3307634.1"/>
    <property type="molecule type" value="Genomic_DNA"/>
</dbReference>
<reference evidence="10 11" key="1">
    <citation type="submission" date="2024-11" db="EMBL/GenBank/DDBJ databases">
        <title>Adaptive evolution of stress response genes in parasites aligns with host niche diversity.</title>
        <authorList>
            <person name="Hahn C."/>
            <person name="Resl P."/>
        </authorList>
    </citation>
    <scope>NUCLEOTIDE SEQUENCE [LARGE SCALE GENOMIC DNA]</scope>
    <source>
        <strain evidence="10">EGGRZ-B1_66</strain>
        <tissue evidence="10">Body</tissue>
    </source>
</reference>
<keyword evidence="4 7" id="KW-0274">FAD</keyword>
<sequence length="286" mass="31057">LISGEWIGALAMSEAESGSDVVSMKTTATKDGDHYILNGTKYWITNGPDADVIIVYAKTDPKASKPQHGITAFIVETKTAGFSVGQKMVKLGMRGSHTGELIFENCRIPASNVLGEVNRGVYVMFSGLDIERLVLAAGPLGLMQASCDLAFNYAQERKSFGQPIANYQFVQGLMADMYTRMQSCRSYVYAMAKQLDIMKKTGISGDLGKKGGFINMDCAGSILISAECATKVALDAIQILGGAGYTYDYPAGRLLRDAKLYEIGAGTTEIRKMVIARVINDYYKRQ</sequence>
<comment type="similarity">
    <text evidence="2 7">Belongs to the acyl-CoA dehydrogenase family.</text>
</comment>
<evidence type="ECO:0000259" key="8">
    <source>
        <dbReference type="Pfam" id="PF00441"/>
    </source>
</evidence>